<reference evidence="6" key="1">
    <citation type="submission" date="2021-04" db="EMBL/GenBank/DDBJ databases">
        <authorList>
            <person name="Tunstrom K."/>
        </authorList>
    </citation>
    <scope>NUCLEOTIDE SEQUENCE</scope>
</reference>
<protein>
    <submittedName>
        <fullName evidence="6">(apollo) hypothetical protein</fullName>
    </submittedName>
</protein>
<name>A0A8S3WI25_PARAO</name>
<accession>A0A8S3WI25</accession>
<evidence type="ECO:0000313" key="7">
    <source>
        <dbReference type="Proteomes" id="UP000691718"/>
    </source>
</evidence>
<evidence type="ECO:0000256" key="2">
    <source>
        <dbReference type="ARBA" id="ARBA00022771"/>
    </source>
</evidence>
<evidence type="ECO:0000313" key="6">
    <source>
        <dbReference type="EMBL" id="CAG4961004.1"/>
    </source>
</evidence>
<proteinExistence type="predicted"/>
<dbReference type="Pfam" id="PF02892">
    <property type="entry name" value="zf-BED"/>
    <property type="match status" value="1"/>
</dbReference>
<dbReference type="GO" id="GO:0003677">
    <property type="term" value="F:DNA binding"/>
    <property type="evidence" value="ECO:0007669"/>
    <property type="project" value="InterPro"/>
</dbReference>
<organism evidence="6 7">
    <name type="scientific">Parnassius apollo</name>
    <name type="common">Apollo butterfly</name>
    <name type="synonym">Papilio apollo</name>
    <dbReference type="NCBI Taxonomy" id="110799"/>
    <lineage>
        <taxon>Eukaryota</taxon>
        <taxon>Metazoa</taxon>
        <taxon>Ecdysozoa</taxon>
        <taxon>Arthropoda</taxon>
        <taxon>Hexapoda</taxon>
        <taxon>Insecta</taxon>
        <taxon>Pterygota</taxon>
        <taxon>Neoptera</taxon>
        <taxon>Endopterygota</taxon>
        <taxon>Lepidoptera</taxon>
        <taxon>Glossata</taxon>
        <taxon>Ditrysia</taxon>
        <taxon>Papilionoidea</taxon>
        <taxon>Papilionidae</taxon>
        <taxon>Parnassiinae</taxon>
        <taxon>Parnassini</taxon>
        <taxon>Parnassius</taxon>
        <taxon>Parnassius</taxon>
    </lineage>
</organism>
<comment type="caution">
    <text evidence="6">The sequence shown here is derived from an EMBL/GenBank/DDBJ whole genome shotgun (WGS) entry which is preliminary data.</text>
</comment>
<keyword evidence="3" id="KW-0862">Zinc</keyword>
<dbReference type="PROSITE" id="PS50808">
    <property type="entry name" value="ZF_BED"/>
    <property type="match status" value="1"/>
</dbReference>
<sequence>MPKVKGKYLTRNHFEKLNNDSAKCQLCGKIIKVGGGTSNMLAHLKRSHPQATVPVNPDLTVEESLQLAQVEEVIKKCKAIVNFFKKSSVGWRALKSEQILLLH</sequence>
<gene>
    <name evidence="6" type="ORF">PAPOLLO_LOCUS6487</name>
</gene>
<dbReference type="Proteomes" id="UP000691718">
    <property type="component" value="Unassembled WGS sequence"/>
</dbReference>
<keyword evidence="7" id="KW-1185">Reference proteome</keyword>
<feature type="domain" description="BED-type" evidence="5">
    <location>
        <begin position="1"/>
        <end position="55"/>
    </location>
</feature>
<dbReference type="EMBL" id="CAJQZP010000419">
    <property type="protein sequence ID" value="CAG4961004.1"/>
    <property type="molecule type" value="Genomic_DNA"/>
</dbReference>
<evidence type="ECO:0000256" key="3">
    <source>
        <dbReference type="ARBA" id="ARBA00022833"/>
    </source>
</evidence>
<dbReference type="AlphaFoldDB" id="A0A8S3WI25"/>
<keyword evidence="1" id="KW-0479">Metal-binding</keyword>
<evidence type="ECO:0000256" key="1">
    <source>
        <dbReference type="ARBA" id="ARBA00022723"/>
    </source>
</evidence>
<dbReference type="InterPro" id="IPR003656">
    <property type="entry name" value="Znf_BED"/>
</dbReference>
<dbReference type="GO" id="GO:0008270">
    <property type="term" value="F:zinc ion binding"/>
    <property type="evidence" value="ECO:0007669"/>
    <property type="project" value="UniProtKB-KW"/>
</dbReference>
<dbReference type="OrthoDB" id="1607513at2759"/>
<keyword evidence="2 4" id="KW-0863">Zinc-finger</keyword>
<evidence type="ECO:0000256" key="4">
    <source>
        <dbReference type="PROSITE-ProRule" id="PRU00027"/>
    </source>
</evidence>
<evidence type="ECO:0000259" key="5">
    <source>
        <dbReference type="PROSITE" id="PS50808"/>
    </source>
</evidence>
<dbReference type="SMART" id="SM00614">
    <property type="entry name" value="ZnF_BED"/>
    <property type="match status" value="1"/>
</dbReference>